<feature type="compositionally biased region" description="Basic and acidic residues" evidence="1">
    <location>
        <begin position="290"/>
        <end position="306"/>
    </location>
</feature>
<protein>
    <submittedName>
        <fullName evidence="3">Uncharacterized protein LOC107119263</fullName>
    </submittedName>
</protein>
<feature type="compositionally biased region" description="Polar residues" evidence="1">
    <location>
        <begin position="75"/>
        <end position="87"/>
    </location>
</feature>
<accession>A0ABM1KU29</accession>
<dbReference type="GeneID" id="107119263"/>
<organism evidence="2 3">
    <name type="scientific">Gekko japonicus</name>
    <name type="common">Schlegel's Japanese gecko</name>
    <dbReference type="NCBI Taxonomy" id="146911"/>
    <lineage>
        <taxon>Eukaryota</taxon>
        <taxon>Metazoa</taxon>
        <taxon>Chordata</taxon>
        <taxon>Craniata</taxon>
        <taxon>Vertebrata</taxon>
        <taxon>Euteleostomi</taxon>
        <taxon>Lepidosauria</taxon>
        <taxon>Squamata</taxon>
        <taxon>Bifurcata</taxon>
        <taxon>Gekkota</taxon>
        <taxon>Gekkonidae</taxon>
        <taxon>Gekkoninae</taxon>
        <taxon>Gekko</taxon>
    </lineage>
</organism>
<dbReference type="Proteomes" id="UP000694871">
    <property type="component" value="Unplaced"/>
</dbReference>
<dbReference type="RefSeq" id="XP_015277216.1">
    <property type="nucleotide sequence ID" value="XM_015421730.1"/>
</dbReference>
<feature type="region of interest" description="Disordered" evidence="1">
    <location>
        <begin position="248"/>
        <end position="306"/>
    </location>
</feature>
<feature type="compositionally biased region" description="Basic and acidic residues" evidence="1">
    <location>
        <begin position="114"/>
        <end position="135"/>
    </location>
</feature>
<proteinExistence type="predicted"/>
<evidence type="ECO:0000256" key="1">
    <source>
        <dbReference type="SAM" id="MobiDB-lite"/>
    </source>
</evidence>
<keyword evidence="2" id="KW-1185">Reference proteome</keyword>
<evidence type="ECO:0000313" key="2">
    <source>
        <dbReference type="Proteomes" id="UP000694871"/>
    </source>
</evidence>
<reference evidence="3" key="1">
    <citation type="submission" date="2025-08" db="UniProtKB">
        <authorList>
            <consortium name="RefSeq"/>
        </authorList>
    </citation>
    <scope>IDENTIFICATION</scope>
</reference>
<name>A0ABM1KU29_GEKJA</name>
<feature type="region of interest" description="Disordered" evidence="1">
    <location>
        <begin position="47"/>
        <end position="135"/>
    </location>
</feature>
<gene>
    <name evidence="3" type="primary">LOC107119263</name>
</gene>
<feature type="compositionally biased region" description="Polar residues" evidence="1">
    <location>
        <begin position="47"/>
        <end position="57"/>
    </location>
</feature>
<evidence type="ECO:0000313" key="3">
    <source>
        <dbReference type="RefSeq" id="XP_015277216.1"/>
    </source>
</evidence>
<sequence>MIGSRKTGVRGVSWREKENILATVTEDRFDEELVTINHDDLRTSTLPTFAIPSSSRDSCAETYDSQDTRTEDFSQRASTGRGNSGLSVASDGDIEDHIDGCEQEEMSSHNTDGVTEHDRSSGSEQARKEEKRANEAQRVRRVALLNDVAMKMLEQGTAEHKEIMKFLGDWEERKFESMKHESQLDRHLLQETMQRNADVLAMAVDSIRHLTEVISGTQSIAGTKANPCTCSPTTGPRTTSPKGWCAAKQMRDNSDSEPVPEVLVQDTPEESQSILFNKPKSAESSGTGGRGEKRACVGRERVFFEP</sequence>